<dbReference type="CDD" id="cd17719">
    <property type="entry name" value="BRCT_Rev1"/>
    <property type="match status" value="1"/>
</dbReference>
<evidence type="ECO:0000313" key="4">
    <source>
        <dbReference type="EMBL" id="PLW38687.1"/>
    </source>
</evidence>
<dbReference type="Gene3D" id="6.10.250.1490">
    <property type="match status" value="1"/>
</dbReference>
<dbReference type="Gene3D" id="3.40.50.10190">
    <property type="entry name" value="BRCT domain"/>
    <property type="match status" value="1"/>
</dbReference>
<accession>A0A2N5UM11</accession>
<dbReference type="Pfam" id="PF00817">
    <property type="entry name" value="IMS"/>
    <property type="match status" value="1"/>
</dbReference>
<dbReference type="SMART" id="SM00292">
    <property type="entry name" value="BRCT"/>
    <property type="match status" value="1"/>
</dbReference>
<dbReference type="GO" id="GO:0005634">
    <property type="term" value="C:nucleus"/>
    <property type="evidence" value="ECO:0007669"/>
    <property type="project" value="TreeGrafter"/>
</dbReference>
<evidence type="ECO:0000259" key="2">
    <source>
        <dbReference type="PROSITE" id="PS50172"/>
    </source>
</evidence>
<dbReference type="InterPro" id="IPR043502">
    <property type="entry name" value="DNA/RNA_pol_sf"/>
</dbReference>
<reference evidence="4 5" key="1">
    <citation type="submission" date="2017-11" db="EMBL/GenBank/DDBJ databases">
        <title>De novo assembly and phasing of dikaryotic genomes from two isolates of Puccinia coronata f. sp. avenae, the causal agent of oat crown rust.</title>
        <authorList>
            <person name="Miller M.E."/>
            <person name="Zhang Y."/>
            <person name="Omidvar V."/>
            <person name="Sperschneider J."/>
            <person name="Schwessinger B."/>
            <person name="Raley C."/>
            <person name="Palmer J.M."/>
            <person name="Garnica D."/>
            <person name="Upadhyaya N."/>
            <person name="Rathjen J."/>
            <person name="Taylor J.M."/>
            <person name="Park R.F."/>
            <person name="Dodds P.N."/>
            <person name="Hirsch C.D."/>
            <person name="Kianian S.F."/>
            <person name="Figueroa M."/>
        </authorList>
    </citation>
    <scope>NUCLEOTIDE SEQUENCE [LARGE SCALE GENOMIC DNA]</scope>
    <source>
        <strain evidence="4">12NC29</strain>
    </source>
</reference>
<dbReference type="InterPro" id="IPR001357">
    <property type="entry name" value="BRCT_dom"/>
</dbReference>
<evidence type="ECO:0000259" key="3">
    <source>
        <dbReference type="PROSITE" id="PS50173"/>
    </source>
</evidence>
<dbReference type="GO" id="GO:0042276">
    <property type="term" value="P:error-prone translesion synthesis"/>
    <property type="evidence" value="ECO:0007669"/>
    <property type="project" value="TreeGrafter"/>
</dbReference>
<dbReference type="SUPFAM" id="SSF52113">
    <property type="entry name" value="BRCT domain"/>
    <property type="match status" value="1"/>
</dbReference>
<dbReference type="GO" id="GO:0070987">
    <property type="term" value="P:error-free translesion synthesis"/>
    <property type="evidence" value="ECO:0007669"/>
    <property type="project" value="TreeGrafter"/>
</dbReference>
<evidence type="ECO:0008006" key="6">
    <source>
        <dbReference type="Google" id="ProtNLM"/>
    </source>
</evidence>
<dbReference type="PROSITE" id="PS50172">
    <property type="entry name" value="BRCT"/>
    <property type="match status" value="1"/>
</dbReference>
<dbReference type="OrthoDB" id="2505578at2759"/>
<organism evidence="4 5">
    <name type="scientific">Puccinia coronata f. sp. avenae</name>
    <dbReference type="NCBI Taxonomy" id="200324"/>
    <lineage>
        <taxon>Eukaryota</taxon>
        <taxon>Fungi</taxon>
        <taxon>Dikarya</taxon>
        <taxon>Basidiomycota</taxon>
        <taxon>Pucciniomycotina</taxon>
        <taxon>Pucciniomycetes</taxon>
        <taxon>Pucciniales</taxon>
        <taxon>Pucciniaceae</taxon>
        <taxon>Puccinia</taxon>
    </lineage>
</organism>
<dbReference type="GO" id="GO:0003887">
    <property type="term" value="F:DNA-directed DNA polymerase activity"/>
    <property type="evidence" value="ECO:0007669"/>
    <property type="project" value="TreeGrafter"/>
</dbReference>
<gene>
    <name evidence="4" type="ORF">PCANC_16049</name>
</gene>
<sequence length="411" mass="45194">MTADTDTQEGDIISDDKSDSLLATIPLPGLPTPCAAYEPIQFGEISKYMTNKRKKLKLQESALRDTEPENSIRPQIFSGLVIHVNGHTKPPLSQIRSLIILHGGTYMAYLDHKSVLTHIIASSLTPKKREEFRAYKVVKPEWIVRCISAGRLLNWSDFRTMGGSMFPDSQIAEGEATRGQAIAQRNLFDLAKDLHSTASSIQSTSKSAPVQSSIQNTPKAPSNLHHVTPISTHTLRSPARLIEKPCTKSTETEIQLDAGALEGNAEAPSLGRMLCSDPSFIQTYFQQSRSHHLSTWKAELVQRVSILSENKHATTRDSVVSEKKLKGDATDRRVIMHVDFDCFFIAAGLIGRPELKGKPLAVCHAKATDSAKANGSTSEIASCSYEARALGVRNGQTSRTMPRNLNHPIQF</sequence>
<evidence type="ECO:0000313" key="5">
    <source>
        <dbReference type="Proteomes" id="UP000235388"/>
    </source>
</evidence>
<feature type="domain" description="UmuC" evidence="3">
    <location>
        <begin position="335"/>
        <end position="396"/>
    </location>
</feature>
<keyword evidence="5" id="KW-1185">Reference proteome</keyword>
<dbReference type="Gene3D" id="3.40.1170.60">
    <property type="match status" value="1"/>
</dbReference>
<proteinExistence type="predicted"/>
<dbReference type="PANTHER" id="PTHR45990">
    <property type="entry name" value="DNA REPAIR PROTEIN REV1"/>
    <property type="match status" value="1"/>
</dbReference>
<evidence type="ECO:0000256" key="1">
    <source>
        <dbReference type="SAM" id="MobiDB-lite"/>
    </source>
</evidence>
<name>A0A2N5UM11_9BASI</name>
<dbReference type="FunFam" id="3.40.50.10190:FF:000011">
    <property type="entry name" value="DNA repair protein REV1"/>
    <property type="match status" value="1"/>
</dbReference>
<dbReference type="GO" id="GO:0006281">
    <property type="term" value="P:DNA repair"/>
    <property type="evidence" value="ECO:0007669"/>
    <property type="project" value="InterPro"/>
</dbReference>
<dbReference type="PROSITE" id="PS50173">
    <property type="entry name" value="UMUC"/>
    <property type="match status" value="1"/>
</dbReference>
<protein>
    <recommendedName>
        <fullName evidence="6">BRCT domain-containing protein</fullName>
    </recommendedName>
</protein>
<feature type="compositionally biased region" description="Polar residues" evidence="1">
    <location>
        <begin position="209"/>
        <end position="220"/>
    </location>
</feature>
<dbReference type="GO" id="GO:0017125">
    <property type="term" value="F:deoxycytidyl transferase activity"/>
    <property type="evidence" value="ECO:0007669"/>
    <property type="project" value="TreeGrafter"/>
</dbReference>
<dbReference type="EMBL" id="PGCJ01000204">
    <property type="protein sequence ID" value="PLW38687.1"/>
    <property type="molecule type" value="Genomic_DNA"/>
</dbReference>
<feature type="domain" description="BRCT" evidence="2">
    <location>
        <begin position="72"/>
        <end position="160"/>
    </location>
</feature>
<feature type="region of interest" description="Disordered" evidence="1">
    <location>
        <begin position="201"/>
        <end position="226"/>
    </location>
</feature>
<dbReference type="InterPro" id="IPR036420">
    <property type="entry name" value="BRCT_dom_sf"/>
</dbReference>
<dbReference type="AlphaFoldDB" id="A0A2N5UM11"/>
<dbReference type="PANTHER" id="PTHR45990:SF1">
    <property type="entry name" value="DNA REPAIR PROTEIN REV1"/>
    <property type="match status" value="1"/>
</dbReference>
<comment type="caution">
    <text evidence="4">The sequence shown here is derived from an EMBL/GenBank/DDBJ whole genome shotgun (WGS) entry which is preliminary data.</text>
</comment>
<dbReference type="SUPFAM" id="SSF56672">
    <property type="entry name" value="DNA/RNA polymerases"/>
    <property type="match status" value="1"/>
</dbReference>
<dbReference type="InterPro" id="IPR001126">
    <property type="entry name" value="UmuC"/>
</dbReference>
<dbReference type="Proteomes" id="UP000235388">
    <property type="component" value="Unassembled WGS sequence"/>
</dbReference>
<dbReference type="Pfam" id="PF16589">
    <property type="entry name" value="BRCT_2"/>
    <property type="match status" value="1"/>
</dbReference>
<dbReference type="STRING" id="200324.A0A2N5UM11"/>